<reference evidence="2" key="2">
    <citation type="submission" date="2023-06" db="EMBL/GenBank/DDBJ databases">
        <authorList>
            <person name="Ma L."/>
            <person name="Liu K.-W."/>
            <person name="Li Z."/>
            <person name="Hsiao Y.-Y."/>
            <person name="Qi Y."/>
            <person name="Fu T."/>
            <person name="Tang G."/>
            <person name="Zhang D."/>
            <person name="Sun W.-H."/>
            <person name="Liu D.-K."/>
            <person name="Li Y."/>
            <person name="Chen G.-Z."/>
            <person name="Liu X.-D."/>
            <person name="Liao X.-Y."/>
            <person name="Jiang Y.-T."/>
            <person name="Yu X."/>
            <person name="Hao Y."/>
            <person name="Huang J."/>
            <person name="Zhao X.-W."/>
            <person name="Ke S."/>
            <person name="Chen Y.-Y."/>
            <person name="Wu W.-L."/>
            <person name="Hsu J.-L."/>
            <person name="Lin Y.-F."/>
            <person name="Huang M.-D."/>
            <person name="Li C.-Y."/>
            <person name="Huang L."/>
            <person name="Wang Z.-W."/>
            <person name="Zhao X."/>
            <person name="Zhong W.-Y."/>
            <person name="Peng D.-H."/>
            <person name="Ahmad S."/>
            <person name="Lan S."/>
            <person name="Zhang J.-S."/>
            <person name="Tsai W.-C."/>
            <person name="Van De Peer Y."/>
            <person name="Liu Z.-J."/>
        </authorList>
    </citation>
    <scope>NUCLEOTIDE SEQUENCE</scope>
    <source>
        <strain evidence="2">CP</strain>
        <tissue evidence="2">Leaves</tissue>
    </source>
</reference>
<evidence type="ECO:0000256" key="1">
    <source>
        <dbReference type="SAM" id="MobiDB-lite"/>
    </source>
</evidence>
<name>A0AAV9E7E1_ACOCL</name>
<dbReference type="Proteomes" id="UP001180020">
    <property type="component" value="Unassembled WGS sequence"/>
</dbReference>
<feature type="region of interest" description="Disordered" evidence="1">
    <location>
        <begin position="124"/>
        <end position="166"/>
    </location>
</feature>
<evidence type="ECO:0000313" key="3">
    <source>
        <dbReference type="Proteomes" id="UP001180020"/>
    </source>
</evidence>
<keyword evidence="3" id="KW-1185">Reference proteome</keyword>
<comment type="caution">
    <text evidence="2">The sequence shown here is derived from an EMBL/GenBank/DDBJ whole genome shotgun (WGS) entry which is preliminary data.</text>
</comment>
<gene>
    <name evidence="2" type="ORF">QJS10_CPA09g00936</name>
</gene>
<reference evidence="2" key="1">
    <citation type="journal article" date="2023" name="Nat. Commun.">
        <title>Diploid and tetraploid genomes of Acorus and the evolution of monocots.</title>
        <authorList>
            <person name="Ma L."/>
            <person name="Liu K.W."/>
            <person name="Li Z."/>
            <person name="Hsiao Y.Y."/>
            <person name="Qi Y."/>
            <person name="Fu T."/>
            <person name="Tang G.D."/>
            <person name="Zhang D."/>
            <person name="Sun W.H."/>
            <person name="Liu D.K."/>
            <person name="Li Y."/>
            <person name="Chen G.Z."/>
            <person name="Liu X.D."/>
            <person name="Liao X.Y."/>
            <person name="Jiang Y.T."/>
            <person name="Yu X."/>
            <person name="Hao Y."/>
            <person name="Huang J."/>
            <person name="Zhao X.W."/>
            <person name="Ke S."/>
            <person name="Chen Y.Y."/>
            <person name="Wu W.L."/>
            <person name="Hsu J.L."/>
            <person name="Lin Y.F."/>
            <person name="Huang M.D."/>
            <person name="Li C.Y."/>
            <person name="Huang L."/>
            <person name="Wang Z.W."/>
            <person name="Zhao X."/>
            <person name="Zhong W.Y."/>
            <person name="Peng D.H."/>
            <person name="Ahmad S."/>
            <person name="Lan S."/>
            <person name="Zhang J.S."/>
            <person name="Tsai W.C."/>
            <person name="Van de Peer Y."/>
            <person name="Liu Z.J."/>
        </authorList>
    </citation>
    <scope>NUCLEOTIDE SEQUENCE</scope>
    <source>
        <strain evidence="2">CP</strain>
    </source>
</reference>
<dbReference type="EMBL" id="JAUJYO010000009">
    <property type="protein sequence ID" value="KAK1309212.1"/>
    <property type="molecule type" value="Genomic_DNA"/>
</dbReference>
<accession>A0AAV9E7E1</accession>
<organism evidence="2 3">
    <name type="scientific">Acorus calamus</name>
    <name type="common">Sweet flag</name>
    <dbReference type="NCBI Taxonomy" id="4465"/>
    <lineage>
        <taxon>Eukaryota</taxon>
        <taxon>Viridiplantae</taxon>
        <taxon>Streptophyta</taxon>
        <taxon>Embryophyta</taxon>
        <taxon>Tracheophyta</taxon>
        <taxon>Spermatophyta</taxon>
        <taxon>Magnoliopsida</taxon>
        <taxon>Liliopsida</taxon>
        <taxon>Acoraceae</taxon>
        <taxon>Acorus</taxon>
    </lineage>
</organism>
<sequence length="195" mass="21057">MGHSKFPTTLLEKTTVASSALAVYETVISAVGLVGKGEEETVDESPISEEATSDAAEVILCVPEKGKRRMGEIAEEQMGEEKSRAAVSKGKKRSKEAVATKACIPKGKECIYVEAAPDVSIGRSVFPPSGGNKEAEEGRWQKVQGRSRRSRDVPESSRRGPIHFKGVNSGLSLRSMACFRYLGRGHLARDCHDPP</sequence>
<protein>
    <submittedName>
        <fullName evidence="2">Uncharacterized protein</fullName>
    </submittedName>
</protein>
<evidence type="ECO:0000313" key="2">
    <source>
        <dbReference type="EMBL" id="KAK1309212.1"/>
    </source>
</evidence>
<dbReference type="AlphaFoldDB" id="A0AAV9E7E1"/>
<proteinExistence type="predicted"/>